<dbReference type="Proteomes" id="UP000192330">
    <property type="component" value="Unassembled WGS sequence"/>
</dbReference>
<gene>
    <name evidence="1" type="ORF">SAMN06295998_1276</name>
</gene>
<proteinExistence type="predicted"/>
<reference evidence="1 2" key="1">
    <citation type="submission" date="2017-04" db="EMBL/GenBank/DDBJ databases">
        <authorList>
            <person name="Afonso C.L."/>
            <person name="Miller P.J."/>
            <person name="Scott M.A."/>
            <person name="Spackman E."/>
            <person name="Goraichik I."/>
            <person name="Dimitrov K.M."/>
            <person name="Suarez D.L."/>
            <person name="Swayne D.E."/>
        </authorList>
    </citation>
    <scope>NUCLEOTIDE SEQUENCE [LARGE SCALE GENOMIC DNA]</scope>
    <source>
        <strain evidence="1 2">CGMCC 1.12644</strain>
    </source>
</reference>
<evidence type="ECO:0000313" key="2">
    <source>
        <dbReference type="Proteomes" id="UP000192330"/>
    </source>
</evidence>
<dbReference type="RefSeq" id="WP_179141547.1">
    <property type="nucleotide sequence ID" value="NZ_FWYD01000027.1"/>
</dbReference>
<protein>
    <submittedName>
        <fullName evidence="1">Predicted ester cyclase</fullName>
    </submittedName>
</protein>
<dbReference type="Pfam" id="PF07366">
    <property type="entry name" value="SnoaL"/>
    <property type="match status" value="2"/>
</dbReference>
<keyword evidence="2" id="KW-1185">Reference proteome</keyword>
<sequence>MPIPDQLSSINPETYAPYRDPRDYILSWTDEIWIDMGLGRLGEHYGKDIKVHTAYGETYDFDHVLMNSVQKMSAFPNGGGGSGEDVLWEERGPNGFISSHRVFKTGTHTGYWTYGPPTGKDWVSRTIAHCTVQDGKVVEEWLVRDEYAVLQSLGLDPNKVAWDLALASPVTGEVVDVATSAAFAGTYENPTLEGISGKRPDRFAAECEMIKAMYEDVWNSRLFNMVGDYCSDKVVSHSVRMRRAQGIQGYQQQVIDLLAAFPDGRIELRDLVVNESSDLGLRVAAVWTLHATYSGVPIYGHPTRSPVSIMGITHFEIRDGKILREWRLYDEIAVLTQIMRARQLSGEEF</sequence>
<dbReference type="Gene3D" id="3.10.450.50">
    <property type="match status" value="2"/>
</dbReference>
<dbReference type="EMBL" id="FWYD01000027">
    <property type="protein sequence ID" value="SMD07902.1"/>
    <property type="molecule type" value="Genomic_DNA"/>
</dbReference>
<dbReference type="InterPro" id="IPR032710">
    <property type="entry name" value="NTF2-like_dom_sf"/>
</dbReference>
<dbReference type="GO" id="GO:0030638">
    <property type="term" value="P:polyketide metabolic process"/>
    <property type="evidence" value="ECO:0007669"/>
    <property type="project" value="InterPro"/>
</dbReference>
<dbReference type="STRING" id="1387277.SAMN06295998_1276"/>
<dbReference type="InterPro" id="IPR009959">
    <property type="entry name" value="Cyclase_SnoaL-like"/>
</dbReference>
<evidence type="ECO:0000313" key="1">
    <source>
        <dbReference type="EMBL" id="SMD07902.1"/>
    </source>
</evidence>
<organism evidence="1 2">
    <name type="scientific">Primorskyibacter flagellatus</name>
    <dbReference type="NCBI Taxonomy" id="1387277"/>
    <lineage>
        <taxon>Bacteria</taxon>
        <taxon>Pseudomonadati</taxon>
        <taxon>Pseudomonadota</taxon>
        <taxon>Alphaproteobacteria</taxon>
        <taxon>Rhodobacterales</taxon>
        <taxon>Roseobacteraceae</taxon>
        <taxon>Primorskyibacter</taxon>
    </lineage>
</organism>
<dbReference type="AlphaFoldDB" id="A0A1W2EEU2"/>
<dbReference type="PANTHER" id="PTHR38436">
    <property type="entry name" value="POLYKETIDE CYCLASE SNOAL-LIKE DOMAIN"/>
    <property type="match status" value="1"/>
</dbReference>
<accession>A0A1W2EEU2</accession>
<name>A0A1W2EEU2_9RHOB</name>
<dbReference type="SUPFAM" id="SSF54427">
    <property type="entry name" value="NTF2-like"/>
    <property type="match status" value="2"/>
</dbReference>
<dbReference type="PANTHER" id="PTHR38436:SF1">
    <property type="entry name" value="ESTER CYCLASE"/>
    <property type="match status" value="1"/>
</dbReference>